<dbReference type="InterPro" id="IPR036259">
    <property type="entry name" value="MFS_trans_sf"/>
</dbReference>
<dbReference type="Proteomes" id="UP000095200">
    <property type="component" value="Unassembled WGS sequence"/>
</dbReference>
<reference evidence="10" key="1">
    <citation type="submission" date="2016-06" db="EMBL/GenBank/DDBJ databases">
        <title>Draft genome sequence of Desulfoplanes formicivorans strain Pf12B.</title>
        <authorList>
            <person name="Watanabe M."/>
            <person name="Kojima H."/>
            <person name="Fukui M."/>
        </authorList>
    </citation>
    <scope>NUCLEOTIDE SEQUENCE [LARGE SCALE GENOMIC DNA]</scope>
    <source>
        <strain evidence="10">Pf12B</strain>
    </source>
</reference>
<feature type="transmembrane region" description="Helical" evidence="7">
    <location>
        <begin position="181"/>
        <end position="201"/>
    </location>
</feature>
<keyword evidence="5 7" id="KW-1133">Transmembrane helix</keyword>
<evidence type="ECO:0000256" key="7">
    <source>
        <dbReference type="SAM" id="Phobius"/>
    </source>
</evidence>
<dbReference type="OrthoDB" id="1679175at2"/>
<dbReference type="AlphaFoldDB" id="A0A194AHP2"/>
<evidence type="ECO:0000256" key="4">
    <source>
        <dbReference type="ARBA" id="ARBA00022692"/>
    </source>
</evidence>
<evidence type="ECO:0000256" key="6">
    <source>
        <dbReference type="ARBA" id="ARBA00023136"/>
    </source>
</evidence>
<feature type="transmembrane region" description="Helical" evidence="7">
    <location>
        <begin position="561"/>
        <end position="583"/>
    </location>
</feature>
<dbReference type="Pfam" id="PF07690">
    <property type="entry name" value="MFS_1"/>
    <property type="match status" value="1"/>
</dbReference>
<feature type="transmembrane region" description="Helical" evidence="7">
    <location>
        <begin position="445"/>
        <end position="467"/>
    </location>
</feature>
<dbReference type="Gene3D" id="1.20.1250.20">
    <property type="entry name" value="MFS general substrate transporter like domains"/>
    <property type="match status" value="2"/>
</dbReference>
<dbReference type="GO" id="GO:0005886">
    <property type="term" value="C:plasma membrane"/>
    <property type="evidence" value="ECO:0007669"/>
    <property type="project" value="UniProtKB-SubCell"/>
</dbReference>
<dbReference type="RefSeq" id="WP_069858663.1">
    <property type="nucleotide sequence ID" value="NZ_BDFE01000015.1"/>
</dbReference>
<comment type="caution">
    <text evidence="9">The sequence shown here is derived from an EMBL/GenBank/DDBJ whole genome shotgun (WGS) entry which is preliminary data.</text>
</comment>
<sequence length="808" mass="86880">MQRIGLTTRLALFTLAILTLSQIFNAGLTISSLEKMYIQGTLSRHRVAGGDMVRKIERAIRLGKPLERFVGMDRLFATIREHAPGITDILVLLPDGTVTQAMNPDTTASTWQAYLDTRGKVTQISPDSRDQTETLESSSSIYLLLPITIEKRPVGRLALILSKQKIKQALHLAIVANIKTLLLATSGAALILIAGMIFVVPARAEHPSFKRRLYTILILAFGCAQLFYSMSNIVFFKGQTQSFVKRNATTVISLVKQDIDSLLTKGVHLEQMHGVDRFFHDIVAVTPEIASISLADGQGRVLFAGDALGPVPLEEESTLGKADPGYDIDIPVQPSGSSRVQGHIRLSLSHATIDQRTRSIVMDTLTVAVISLLFLLEMIMLLSLYLENHQSMAVSPGTSPGFTCALIRPVGFVIIFSMSLCFTFIPLRMDQLYEPMLGLSREMIMGLPVSMQMAGAGLAIVLAGFWIDRQGWHRPLMLGLAAMSVGFSCAGLTSHQLGYILSLGLCGLGFGLAFMGSQGFVLKHAEPTRKASGLATFFAGVYAGNICGSAAGAMMADRLGYGPVFLIAGFLFIVTMILVFVFFRPLFKTSGTVPAPAAKSHVSTDIMAYVGNKNVRILLLFSIVPSALVLIGFINYALPVYLHLVGASQADIGRIIMVYGICLVYLAPTISRIIERAGSRKPFVFLAGVLGAAAMGCYLFLDGLTAATCAVFLLGLSSSVGFASQNAYALGLKATRQFGENKAMGLCSATERIGQVLGPLVLGGLITLVGMNKAIVTAGMIYLLVTAVFFVFAEADGHETTITSNKHA</sequence>
<feature type="transmembrane region" description="Helical" evidence="7">
    <location>
        <begin position="683"/>
        <end position="701"/>
    </location>
</feature>
<evidence type="ECO:0000259" key="8">
    <source>
        <dbReference type="PROSITE" id="PS50850"/>
    </source>
</evidence>
<keyword evidence="6 7" id="KW-0472">Membrane</keyword>
<proteinExistence type="predicted"/>
<protein>
    <recommendedName>
        <fullName evidence="8">Major facilitator superfamily (MFS) profile domain-containing protein</fullName>
    </recommendedName>
</protein>
<evidence type="ECO:0000256" key="5">
    <source>
        <dbReference type="ARBA" id="ARBA00022989"/>
    </source>
</evidence>
<gene>
    <name evidence="9" type="ORF">DPF_1560</name>
</gene>
<feature type="domain" description="Major facilitator superfamily (MFS) profile" evidence="8">
    <location>
        <begin position="403"/>
        <end position="796"/>
    </location>
</feature>
<dbReference type="InterPro" id="IPR050171">
    <property type="entry name" value="MFS_Transporters"/>
</dbReference>
<organism evidence="9 10">
    <name type="scientific">Desulfoplanes formicivorans</name>
    <dbReference type="NCBI Taxonomy" id="1592317"/>
    <lineage>
        <taxon>Bacteria</taxon>
        <taxon>Pseudomonadati</taxon>
        <taxon>Thermodesulfobacteriota</taxon>
        <taxon>Desulfovibrionia</taxon>
        <taxon>Desulfovibrionales</taxon>
        <taxon>Desulfoplanaceae</taxon>
        <taxon>Desulfoplanes</taxon>
    </lineage>
</organism>
<feature type="transmembrane region" description="Helical" evidence="7">
    <location>
        <begin position="499"/>
        <end position="522"/>
    </location>
</feature>
<evidence type="ECO:0000313" key="10">
    <source>
        <dbReference type="Proteomes" id="UP000095200"/>
    </source>
</evidence>
<feature type="transmembrane region" description="Helical" evidence="7">
    <location>
        <begin position="707"/>
        <end position="732"/>
    </location>
</feature>
<comment type="subcellular location">
    <subcellularLocation>
        <location evidence="1">Cell membrane</location>
        <topology evidence="1">Multi-pass membrane protein</topology>
    </subcellularLocation>
</comment>
<dbReference type="PROSITE" id="PS50850">
    <property type="entry name" value="MFS"/>
    <property type="match status" value="1"/>
</dbReference>
<feature type="transmembrane region" description="Helical" evidence="7">
    <location>
        <begin position="775"/>
        <end position="793"/>
    </location>
</feature>
<dbReference type="GO" id="GO:0022857">
    <property type="term" value="F:transmembrane transporter activity"/>
    <property type="evidence" value="ECO:0007669"/>
    <property type="project" value="InterPro"/>
</dbReference>
<evidence type="ECO:0000256" key="2">
    <source>
        <dbReference type="ARBA" id="ARBA00022448"/>
    </source>
</evidence>
<dbReference type="InterPro" id="IPR020846">
    <property type="entry name" value="MFS_dom"/>
</dbReference>
<keyword evidence="3" id="KW-1003">Cell membrane</keyword>
<dbReference type="PANTHER" id="PTHR23517">
    <property type="entry name" value="RESISTANCE PROTEIN MDTM, PUTATIVE-RELATED-RELATED"/>
    <property type="match status" value="1"/>
</dbReference>
<evidence type="ECO:0000256" key="1">
    <source>
        <dbReference type="ARBA" id="ARBA00004651"/>
    </source>
</evidence>
<name>A0A194AHP2_9BACT</name>
<feature type="transmembrane region" description="Helical" evidence="7">
    <location>
        <begin position="534"/>
        <end position="555"/>
    </location>
</feature>
<keyword evidence="4 7" id="KW-0812">Transmembrane</keyword>
<dbReference type="EMBL" id="BDFE01000015">
    <property type="protein sequence ID" value="GAU08843.1"/>
    <property type="molecule type" value="Genomic_DNA"/>
</dbReference>
<feature type="transmembrane region" description="Helical" evidence="7">
    <location>
        <begin position="652"/>
        <end position="671"/>
    </location>
</feature>
<keyword evidence="2" id="KW-0813">Transport</keyword>
<evidence type="ECO:0000256" key="3">
    <source>
        <dbReference type="ARBA" id="ARBA00022475"/>
    </source>
</evidence>
<feature type="transmembrane region" description="Helical" evidence="7">
    <location>
        <begin position="617"/>
        <end position="640"/>
    </location>
</feature>
<dbReference type="STRING" id="1592317.DPF_1560"/>
<evidence type="ECO:0000313" key="9">
    <source>
        <dbReference type="EMBL" id="GAU08843.1"/>
    </source>
</evidence>
<dbReference type="InterPro" id="IPR011701">
    <property type="entry name" value="MFS"/>
</dbReference>
<dbReference type="SUPFAM" id="SSF103473">
    <property type="entry name" value="MFS general substrate transporter"/>
    <property type="match status" value="1"/>
</dbReference>
<accession>A0A194AHP2</accession>
<feature type="transmembrane region" description="Helical" evidence="7">
    <location>
        <begin position="406"/>
        <end position="425"/>
    </location>
</feature>
<keyword evidence="10" id="KW-1185">Reference proteome</keyword>
<feature type="transmembrane region" description="Helical" evidence="7">
    <location>
        <begin position="753"/>
        <end position="769"/>
    </location>
</feature>
<feature type="transmembrane region" description="Helical" evidence="7">
    <location>
        <begin position="365"/>
        <end position="386"/>
    </location>
</feature>
<feature type="transmembrane region" description="Helical" evidence="7">
    <location>
        <begin position="213"/>
        <end position="236"/>
    </location>
</feature>